<keyword evidence="1" id="KW-0472">Membrane</keyword>
<dbReference type="EMBL" id="JAGKHQ010000002">
    <property type="protein sequence ID" value="KAG7522534.1"/>
    <property type="molecule type" value="Genomic_DNA"/>
</dbReference>
<dbReference type="AlphaFoldDB" id="A0AAV6SZJ3"/>
<gene>
    <name evidence="2" type="ORF">JOB18_024692</name>
</gene>
<sequence length="50" mass="5564">MDTGLLALILLGSALGLVLLFSLLYCLLRHNRSAAEQDKAKARERDEYDS</sequence>
<name>A0AAV6SZJ3_SOLSE</name>
<comment type="caution">
    <text evidence="2">The sequence shown here is derived from an EMBL/GenBank/DDBJ whole genome shotgun (WGS) entry which is preliminary data.</text>
</comment>
<keyword evidence="1" id="KW-0812">Transmembrane</keyword>
<proteinExistence type="predicted"/>
<organism evidence="2 3">
    <name type="scientific">Solea senegalensis</name>
    <name type="common">Senegalese sole</name>
    <dbReference type="NCBI Taxonomy" id="28829"/>
    <lineage>
        <taxon>Eukaryota</taxon>
        <taxon>Metazoa</taxon>
        <taxon>Chordata</taxon>
        <taxon>Craniata</taxon>
        <taxon>Vertebrata</taxon>
        <taxon>Euteleostomi</taxon>
        <taxon>Actinopterygii</taxon>
        <taxon>Neopterygii</taxon>
        <taxon>Teleostei</taxon>
        <taxon>Neoteleostei</taxon>
        <taxon>Acanthomorphata</taxon>
        <taxon>Carangaria</taxon>
        <taxon>Pleuronectiformes</taxon>
        <taxon>Pleuronectoidei</taxon>
        <taxon>Soleidae</taxon>
        <taxon>Solea</taxon>
    </lineage>
</organism>
<dbReference type="Proteomes" id="UP000693946">
    <property type="component" value="Linkage Group LG10"/>
</dbReference>
<protein>
    <submittedName>
        <fullName evidence="2">Uncharacterized protein</fullName>
    </submittedName>
</protein>
<evidence type="ECO:0000256" key="1">
    <source>
        <dbReference type="SAM" id="Phobius"/>
    </source>
</evidence>
<keyword evidence="1" id="KW-1133">Transmembrane helix</keyword>
<reference evidence="2 3" key="1">
    <citation type="journal article" date="2021" name="Sci. Rep.">
        <title>Chromosome anchoring in Senegalese sole (Solea senegalensis) reveals sex-associated markers and genome rearrangements in flatfish.</title>
        <authorList>
            <person name="Guerrero-Cozar I."/>
            <person name="Gomez-Garrido J."/>
            <person name="Berbel C."/>
            <person name="Martinez-Blanch J.F."/>
            <person name="Alioto T."/>
            <person name="Claros M.G."/>
            <person name="Gagnaire P.A."/>
            <person name="Manchado M."/>
        </authorList>
    </citation>
    <scope>NUCLEOTIDE SEQUENCE [LARGE SCALE GENOMIC DNA]</scope>
    <source>
        <strain evidence="2">Sse05_10M</strain>
    </source>
</reference>
<evidence type="ECO:0000313" key="2">
    <source>
        <dbReference type="EMBL" id="KAG7522534.1"/>
    </source>
</evidence>
<feature type="transmembrane region" description="Helical" evidence="1">
    <location>
        <begin position="6"/>
        <end position="28"/>
    </location>
</feature>
<keyword evidence="3" id="KW-1185">Reference proteome</keyword>
<evidence type="ECO:0000313" key="3">
    <source>
        <dbReference type="Proteomes" id="UP000693946"/>
    </source>
</evidence>
<accession>A0AAV6SZJ3</accession>